<comment type="caution">
    <text evidence="1">The sequence shown here is derived from an EMBL/GenBank/DDBJ whole genome shotgun (WGS) entry which is preliminary data.</text>
</comment>
<name>A0A934U243_9NOCA</name>
<gene>
    <name evidence="1" type="ORF">JGU71_08585</name>
</gene>
<keyword evidence="2" id="KW-1185">Reference proteome</keyword>
<reference evidence="1" key="1">
    <citation type="submission" date="2020-12" db="EMBL/GenBank/DDBJ databases">
        <title>Antrihabitans popcorni sp. nov. and Antrihabitans auranticaus sp. nov., isolated from a larva cave.</title>
        <authorList>
            <person name="Lee S.D."/>
            <person name="Kim I.S."/>
        </authorList>
    </citation>
    <scope>NUCLEOTIDE SEQUENCE</scope>
    <source>
        <strain evidence="1">YC3-6</strain>
    </source>
</reference>
<accession>A0A934U243</accession>
<dbReference type="Proteomes" id="UP000655868">
    <property type="component" value="Unassembled WGS sequence"/>
</dbReference>
<dbReference type="RefSeq" id="WP_199703666.1">
    <property type="nucleotide sequence ID" value="NZ_JAEMNV010000003.1"/>
</dbReference>
<dbReference type="EMBL" id="JAEMNV010000003">
    <property type="protein sequence ID" value="MBJ8338939.1"/>
    <property type="molecule type" value="Genomic_DNA"/>
</dbReference>
<proteinExistence type="predicted"/>
<evidence type="ECO:0000313" key="2">
    <source>
        <dbReference type="Proteomes" id="UP000655868"/>
    </source>
</evidence>
<sequence length="164" mass="17881">MTQEHDPVLGRAIENLRAAPTEPRWVDISSSVLSKIRATTRRTTPLDARFPTAPAEREHDTLRISDAVVTRAIRQALLRAGAIEISSIALYLDESICTGAEISVTGTYGDDLRSLGSHFADAAVAVLDAVLGPPMPDRPARDIQIHFVDVHENDFPENSQATKD</sequence>
<evidence type="ECO:0000313" key="1">
    <source>
        <dbReference type="EMBL" id="MBJ8338939.1"/>
    </source>
</evidence>
<protein>
    <submittedName>
        <fullName evidence="1">Uncharacterized protein</fullName>
    </submittedName>
</protein>
<dbReference type="AlphaFoldDB" id="A0A934U243"/>
<organism evidence="1 2">
    <name type="scientific">Antrihabitans stalagmiti</name>
    <dbReference type="NCBI Taxonomy" id="2799499"/>
    <lineage>
        <taxon>Bacteria</taxon>
        <taxon>Bacillati</taxon>
        <taxon>Actinomycetota</taxon>
        <taxon>Actinomycetes</taxon>
        <taxon>Mycobacteriales</taxon>
        <taxon>Nocardiaceae</taxon>
        <taxon>Antrihabitans</taxon>
    </lineage>
</organism>